<sequence>MLWIKQLFKFGIIGLINTVLTYLIYTLLWHITNPTIAMAIGYGITSVIGLTINKQWVFKSNNNLSKIAVKYYTTYLLTWLLSVTITYLISTQSTINEKIIPLIALIITIPTNFCLSKYWVFSNHHNKEEYK</sequence>
<keyword evidence="4 6" id="KW-1133">Transmembrane helix</keyword>
<feature type="transmembrane region" description="Helical" evidence="6">
    <location>
        <begin position="102"/>
        <end position="121"/>
    </location>
</feature>
<evidence type="ECO:0000256" key="6">
    <source>
        <dbReference type="SAM" id="Phobius"/>
    </source>
</evidence>
<dbReference type="PANTHER" id="PTHR38459:SF1">
    <property type="entry name" value="PROPHAGE BACTOPRENOL-LINKED GLUCOSE TRANSLOCASE HOMOLOG"/>
    <property type="match status" value="1"/>
</dbReference>
<evidence type="ECO:0000256" key="5">
    <source>
        <dbReference type="ARBA" id="ARBA00023136"/>
    </source>
</evidence>
<gene>
    <name evidence="8" type="ORF">DY130_01780</name>
</gene>
<evidence type="ECO:0000259" key="7">
    <source>
        <dbReference type="Pfam" id="PF04138"/>
    </source>
</evidence>
<name>A0A9Q8IQ39_9LACO</name>
<dbReference type="InterPro" id="IPR007267">
    <property type="entry name" value="GtrA_DPMS_TM"/>
</dbReference>
<comment type="caution">
    <text evidence="8">The sequence shown here is derived from an EMBL/GenBank/DDBJ whole genome shotgun (WGS) entry which is preliminary data.</text>
</comment>
<comment type="subcellular location">
    <subcellularLocation>
        <location evidence="1">Membrane</location>
        <topology evidence="1">Multi-pass membrane protein</topology>
    </subcellularLocation>
</comment>
<dbReference type="PANTHER" id="PTHR38459">
    <property type="entry name" value="PROPHAGE BACTOPRENOL-LINKED GLUCOSE TRANSLOCASE HOMOLOG"/>
    <property type="match status" value="1"/>
</dbReference>
<feature type="transmembrane region" description="Helical" evidence="6">
    <location>
        <begin position="31"/>
        <end position="52"/>
    </location>
</feature>
<proteinExistence type="inferred from homology"/>
<feature type="transmembrane region" description="Helical" evidence="6">
    <location>
        <begin position="72"/>
        <end position="90"/>
    </location>
</feature>
<evidence type="ECO:0000313" key="9">
    <source>
        <dbReference type="Proteomes" id="UP000784700"/>
    </source>
</evidence>
<keyword evidence="3 6" id="KW-0812">Transmembrane</keyword>
<evidence type="ECO:0000313" key="8">
    <source>
        <dbReference type="EMBL" id="TPR46297.1"/>
    </source>
</evidence>
<feature type="domain" description="GtrA/DPMS transmembrane" evidence="7">
    <location>
        <begin position="9"/>
        <end position="121"/>
    </location>
</feature>
<dbReference type="InterPro" id="IPR051401">
    <property type="entry name" value="GtrA_CellWall_Glycosyl"/>
</dbReference>
<dbReference type="GO" id="GO:0005886">
    <property type="term" value="C:plasma membrane"/>
    <property type="evidence" value="ECO:0007669"/>
    <property type="project" value="TreeGrafter"/>
</dbReference>
<dbReference type="GO" id="GO:0000271">
    <property type="term" value="P:polysaccharide biosynthetic process"/>
    <property type="evidence" value="ECO:0007669"/>
    <property type="project" value="InterPro"/>
</dbReference>
<evidence type="ECO:0000256" key="2">
    <source>
        <dbReference type="ARBA" id="ARBA00009399"/>
    </source>
</evidence>
<dbReference type="Proteomes" id="UP000784700">
    <property type="component" value="Unassembled WGS sequence"/>
</dbReference>
<dbReference type="EMBL" id="QUBG01000001">
    <property type="protein sequence ID" value="TPR46297.1"/>
    <property type="molecule type" value="Genomic_DNA"/>
</dbReference>
<comment type="similarity">
    <text evidence="2">Belongs to the GtrA family.</text>
</comment>
<organism evidence="8 9">
    <name type="scientific">Apilactobacillus micheneri</name>
    <dbReference type="NCBI Taxonomy" id="1899430"/>
    <lineage>
        <taxon>Bacteria</taxon>
        <taxon>Bacillati</taxon>
        <taxon>Bacillota</taxon>
        <taxon>Bacilli</taxon>
        <taxon>Lactobacillales</taxon>
        <taxon>Lactobacillaceae</taxon>
        <taxon>Apilactobacillus</taxon>
    </lineage>
</organism>
<dbReference type="AlphaFoldDB" id="A0A9Q8IQ39"/>
<evidence type="ECO:0000256" key="1">
    <source>
        <dbReference type="ARBA" id="ARBA00004141"/>
    </source>
</evidence>
<feature type="transmembrane region" description="Helical" evidence="6">
    <location>
        <begin position="7"/>
        <end position="25"/>
    </location>
</feature>
<reference evidence="8" key="1">
    <citation type="submission" date="2018-08" db="EMBL/GenBank/DDBJ databases">
        <title>Comparative genomics of wild bee and flower associated Lactobacillus reveals potential adaptation to the bee host.</title>
        <authorList>
            <person name="Vuong H.Q."/>
            <person name="Mcfrederick Q.S."/>
        </authorList>
    </citation>
    <scope>NUCLEOTIDE SEQUENCE</scope>
    <source>
        <strain evidence="8">HV_63</strain>
    </source>
</reference>
<evidence type="ECO:0000256" key="3">
    <source>
        <dbReference type="ARBA" id="ARBA00022692"/>
    </source>
</evidence>
<keyword evidence="5 6" id="KW-0472">Membrane</keyword>
<protein>
    <submittedName>
        <fullName evidence="8">GtrA family protein</fullName>
    </submittedName>
</protein>
<dbReference type="Pfam" id="PF04138">
    <property type="entry name" value="GtrA_DPMS_TM"/>
    <property type="match status" value="1"/>
</dbReference>
<evidence type="ECO:0000256" key="4">
    <source>
        <dbReference type="ARBA" id="ARBA00022989"/>
    </source>
</evidence>
<accession>A0A9Q8IQ39</accession>